<organism evidence="1 2">
    <name type="scientific">Polyplax serrata</name>
    <name type="common">Common mouse louse</name>
    <dbReference type="NCBI Taxonomy" id="468196"/>
    <lineage>
        <taxon>Eukaryota</taxon>
        <taxon>Metazoa</taxon>
        <taxon>Ecdysozoa</taxon>
        <taxon>Arthropoda</taxon>
        <taxon>Hexapoda</taxon>
        <taxon>Insecta</taxon>
        <taxon>Pterygota</taxon>
        <taxon>Neoptera</taxon>
        <taxon>Paraneoptera</taxon>
        <taxon>Psocodea</taxon>
        <taxon>Troctomorpha</taxon>
        <taxon>Phthiraptera</taxon>
        <taxon>Anoplura</taxon>
        <taxon>Polyplacidae</taxon>
        <taxon>Polyplax</taxon>
    </lineage>
</organism>
<comment type="caution">
    <text evidence="1">The sequence shown here is derived from an EMBL/GenBank/DDBJ whole genome shotgun (WGS) entry which is preliminary data.</text>
</comment>
<proteinExistence type="predicted"/>
<evidence type="ECO:0000313" key="1">
    <source>
        <dbReference type="EMBL" id="KAK6641968.1"/>
    </source>
</evidence>
<protein>
    <submittedName>
        <fullName evidence="1">Uncharacterized protein</fullName>
    </submittedName>
</protein>
<sequence>MPSKSRSDFFSFIKNFVVLIPQAVEVLEEVLKAVINCSDWNKRCKANKEFRIPRGTIGSKVAKKEEGGKYHARHDRIYLTETGRDDLIMAMGSLN</sequence>
<gene>
    <name evidence="1" type="ORF">RUM44_013689</name>
</gene>
<evidence type="ECO:0000313" key="2">
    <source>
        <dbReference type="Proteomes" id="UP001359485"/>
    </source>
</evidence>
<name>A0ABR1BEV3_POLSC</name>
<keyword evidence="2" id="KW-1185">Reference proteome</keyword>
<dbReference type="Proteomes" id="UP001359485">
    <property type="component" value="Unassembled WGS sequence"/>
</dbReference>
<dbReference type="EMBL" id="JAWJWF010000001">
    <property type="protein sequence ID" value="KAK6641968.1"/>
    <property type="molecule type" value="Genomic_DNA"/>
</dbReference>
<reference evidence="1 2" key="1">
    <citation type="submission" date="2023-09" db="EMBL/GenBank/DDBJ databases">
        <title>Genomes of two closely related lineages of the louse Polyplax serrata with different host specificities.</title>
        <authorList>
            <person name="Martinu J."/>
            <person name="Tarabai H."/>
            <person name="Stefka J."/>
            <person name="Hypsa V."/>
        </authorList>
    </citation>
    <scope>NUCLEOTIDE SEQUENCE [LARGE SCALE GENOMIC DNA]</scope>
    <source>
        <strain evidence="1">98ZLc_SE</strain>
    </source>
</reference>
<accession>A0ABR1BEV3</accession>